<dbReference type="KEGG" id="nar:Saro_1502"/>
<dbReference type="HOGENOM" id="CLU_124420_0_0_5"/>
<gene>
    <name evidence="2" type="ordered locus">Saro_1502</name>
</gene>
<feature type="chain" id="PRO_5004207989" description="PRC-barrel domain-containing protein" evidence="1">
    <location>
        <begin position="23"/>
        <end position="180"/>
    </location>
</feature>
<dbReference type="AlphaFoldDB" id="Q2G880"/>
<protein>
    <recommendedName>
        <fullName evidence="4">PRC-barrel domain-containing protein</fullName>
    </recommendedName>
</protein>
<accession>Q2G880</accession>
<proteinExistence type="predicted"/>
<feature type="signal peptide" evidence="1">
    <location>
        <begin position="1"/>
        <end position="22"/>
    </location>
</feature>
<reference evidence="3" key="1">
    <citation type="submission" date="2006-01" db="EMBL/GenBank/DDBJ databases">
        <title>Complete sequence of Novosphingobium aromaticivorans DSM 12444.</title>
        <authorList>
            <consortium name="US DOE Joint Genome Institute"/>
            <person name="Copeland A."/>
            <person name="Lucas S."/>
            <person name="Lapidus A."/>
            <person name="Barry K."/>
            <person name="Detter J.C."/>
            <person name="Glavina T."/>
            <person name="Hammon N."/>
            <person name="Israni S."/>
            <person name="Pitluck S."/>
            <person name="Chain P."/>
            <person name="Malfatti S."/>
            <person name="Shin M."/>
            <person name="Vergez L."/>
            <person name="Schmutz J."/>
            <person name="Larimer F."/>
            <person name="Land M."/>
            <person name="Kyrpides N."/>
            <person name="Ivanova N."/>
            <person name="Fredrickson J."/>
            <person name="Balkwill D."/>
            <person name="Romine M.F."/>
            <person name="Richardson P."/>
        </authorList>
    </citation>
    <scope>NUCLEOTIDE SEQUENCE [LARGE SCALE GENOMIC DNA]</scope>
    <source>
        <strain evidence="3">ATCC 700278 / DSM 12444 / CCUG 56034 / CIP 105152 / NBRC 16084 / F199</strain>
    </source>
</reference>
<evidence type="ECO:0008006" key="4">
    <source>
        <dbReference type="Google" id="ProtNLM"/>
    </source>
</evidence>
<dbReference type="RefSeq" id="WP_011445155.1">
    <property type="nucleotide sequence ID" value="NC_007794.1"/>
</dbReference>
<keyword evidence="1" id="KW-0732">Signal</keyword>
<keyword evidence="3" id="KW-1185">Reference proteome</keyword>
<name>Q2G880_NOVAD</name>
<evidence type="ECO:0000256" key="1">
    <source>
        <dbReference type="SAM" id="SignalP"/>
    </source>
</evidence>
<evidence type="ECO:0000313" key="3">
    <source>
        <dbReference type="Proteomes" id="UP000009134"/>
    </source>
</evidence>
<dbReference type="eggNOG" id="ENOG5030R5Y">
    <property type="taxonomic scope" value="Bacteria"/>
</dbReference>
<dbReference type="EMBL" id="CP000248">
    <property type="protein sequence ID" value="ABD25943.1"/>
    <property type="molecule type" value="Genomic_DNA"/>
</dbReference>
<dbReference type="STRING" id="279238.Saro_1502"/>
<dbReference type="Proteomes" id="UP000009134">
    <property type="component" value="Chromosome"/>
</dbReference>
<evidence type="ECO:0000313" key="2">
    <source>
        <dbReference type="EMBL" id="ABD25943.1"/>
    </source>
</evidence>
<organism evidence="2 3">
    <name type="scientific">Novosphingobium aromaticivorans (strain ATCC 700278 / DSM 12444 / CCUG 56034 / CIP 105152 / NBRC 16084 / F199)</name>
    <dbReference type="NCBI Taxonomy" id="279238"/>
    <lineage>
        <taxon>Bacteria</taxon>
        <taxon>Pseudomonadati</taxon>
        <taxon>Pseudomonadota</taxon>
        <taxon>Alphaproteobacteria</taxon>
        <taxon>Sphingomonadales</taxon>
        <taxon>Sphingomonadaceae</taxon>
        <taxon>Novosphingobium</taxon>
    </lineage>
</organism>
<sequence>MRVVSLVLAATAALSLPAAALAQATATATATSTPNLTVGSVIYDPQGGEVGKIDSVSGDAIVVDTGAHKATLPRTAFGIGAKGPMVTITKAQIDEQVAAGAQKAAAALEAALVVGAEVKGKAGTPIGTLKEVSADKVVIDRTAGPVALARNAVGLGPQGLFISLTAEELDAAAKPTPPAN</sequence>